<dbReference type="Proteomes" id="UP000281028">
    <property type="component" value="Unassembled WGS sequence"/>
</dbReference>
<gene>
    <name evidence="9" type="ORF">ECE50_019910</name>
</gene>
<dbReference type="AlphaFoldDB" id="A0A3S1AXA1"/>
<organism evidence="9 10">
    <name type="scientific">Chitinophaga solisilvae</name>
    <dbReference type="NCBI Taxonomy" id="1233460"/>
    <lineage>
        <taxon>Bacteria</taxon>
        <taxon>Pseudomonadati</taxon>
        <taxon>Bacteroidota</taxon>
        <taxon>Chitinophagia</taxon>
        <taxon>Chitinophagales</taxon>
        <taxon>Chitinophagaceae</taxon>
        <taxon>Chitinophaga</taxon>
    </lineage>
</organism>
<keyword evidence="2" id="KW-1003">Cell membrane</keyword>
<dbReference type="PANTHER" id="PTHR33908">
    <property type="entry name" value="MANNOSYLTRANSFERASE YKCB-RELATED"/>
    <property type="match status" value="1"/>
</dbReference>
<keyword evidence="10" id="KW-1185">Reference proteome</keyword>
<comment type="caution">
    <text evidence="9">The sequence shown here is derived from an EMBL/GenBank/DDBJ whole genome shotgun (WGS) entry which is preliminary data.</text>
</comment>
<sequence length="514" mass="58737">MRTNKPLTSPLLLLLFLLIKLIFQYAVLNPVYDLHRDEFLHLDLANHLSAGYLSVPPYTAVNSLVIKWLGNGIFWVHFFPALYGMLTMIIIWKMIDMLGGSWYAQTLAAAMFICSAMSRVNLLYQPNSFDILAWAAVCWCLLEYLHTSGGRWLLWMGVITGLGILNKYNIGFLVAGLLGALLLSSHRKIFKDKHLYIGGLIALAIAAPNLIWQVRYGFPVLHHMKELTETQLVNVDRMAFVADQFIFFIGGAFLMMAALVGLLFFRPFRPYRVFLLAYIIIILLYLYLRGKSYYSLGIYPVLIAFGCVYWERIFQGGWTKNLRLVWLALVIVPFALIVNAIFPVLTPDQIQQKARKFSALGLLRWEDGKDHELPQDFADMLGWRELAGLTLKAWQQIPADQQKNTLIIGDNYGHASAVNFYNLGKMPAAVCMDADYVFWFPQMDTIRYIIKIGRAPEKEVMPLIGKVTEIGSIKETLSREYGSAVYILSDLSPQVPQLLRKRVQQRQQDYRGLR</sequence>
<name>A0A3S1AXA1_9BACT</name>
<evidence type="ECO:0000256" key="2">
    <source>
        <dbReference type="ARBA" id="ARBA00022475"/>
    </source>
</evidence>
<protein>
    <submittedName>
        <fullName evidence="9">Glycosyltransferase family 39 protein</fullName>
    </submittedName>
</protein>
<evidence type="ECO:0000256" key="1">
    <source>
        <dbReference type="ARBA" id="ARBA00004651"/>
    </source>
</evidence>
<comment type="subcellular location">
    <subcellularLocation>
        <location evidence="1">Cell membrane</location>
        <topology evidence="1">Multi-pass membrane protein</topology>
    </subcellularLocation>
</comment>
<keyword evidence="4" id="KW-0808">Transferase</keyword>
<dbReference type="Pfam" id="PF13231">
    <property type="entry name" value="PMT_2"/>
    <property type="match status" value="1"/>
</dbReference>
<proteinExistence type="predicted"/>
<keyword evidence="6" id="KW-1133">Transmembrane helix</keyword>
<keyword evidence="5" id="KW-0812">Transmembrane</keyword>
<dbReference type="GO" id="GO:0005886">
    <property type="term" value="C:plasma membrane"/>
    <property type="evidence" value="ECO:0007669"/>
    <property type="project" value="UniProtKB-SubCell"/>
</dbReference>
<evidence type="ECO:0000256" key="4">
    <source>
        <dbReference type="ARBA" id="ARBA00022679"/>
    </source>
</evidence>
<evidence type="ECO:0000256" key="7">
    <source>
        <dbReference type="ARBA" id="ARBA00023136"/>
    </source>
</evidence>
<dbReference type="GO" id="GO:0009103">
    <property type="term" value="P:lipopolysaccharide biosynthetic process"/>
    <property type="evidence" value="ECO:0007669"/>
    <property type="project" value="UniProtKB-ARBA"/>
</dbReference>
<dbReference type="InterPro" id="IPR038731">
    <property type="entry name" value="RgtA/B/C-like"/>
</dbReference>
<evidence type="ECO:0000256" key="5">
    <source>
        <dbReference type="ARBA" id="ARBA00022692"/>
    </source>
</evidence>
<accession>A0A3S1AXA1</accession>
<evidence type="ECO:0000259" key="8">
    <source>
        <dbReference type="Pfam" id="PF13231"/>
    </source>
</evidence>
<keyword evidence="3" id="KW-0328">Glycosyltransferase</keyword>
<evidence type="ECO:0000313" key="10">
    <source>
        <dbReference type="Proteomes" id="UP000281028"/>
    </source>
</evidence>
<feature type="domain" description="Glycosyltransferase RgtA/B/C/D-like" evidence="8">
    <location>
        <begin position="61"/>
        <end position="212"/>
    </location>
</feature>
<reference evidence="9" key="1">
    <citation type="submission" date="2020-05" db="EMBL/GenBank/DDBJ databases">
        <title>Chitinophaga laudate sp. nov., isolated from a tropical peat swamp.</title>
        <authorList>
            <person name="Goh C.B.S."/>
            <person name="Lee M.S."/>
            <person name="Parimannan S."/>
            <person name="Pasbakhsh P."/>
            <person name="Yule C.M."/>
            <person name="Rajandas H."/>
            <person name="Loke S."/>
            <person name="Croft L."/>
            <person name="Tan J.B.L."/>
        </authorList>
    </citation>
    <scope>NUCLEOTIDE SEQUENCE</scope>
    <source>
        <strain evidence="9">Mgbs1</strain>
    </source>
</reference>
<dbReference type="InterPro" id="IPR050297">
    <property type="entry name" value="LipidA_mod_glycosyltrf_83"/>
</dbReference>
<keyword evidence="7" id="KW-0472">Membrane</keyword>
<evidence type="ECO:0000313" key="9">
    <source>
        <dbReference type="EMBL" id="NSL89119.1"/>
    </source>
</evidence>
<evidence type="ECO:0000256" key="3">
    <source>
        <dbReference type="ARBA" id="ARBA00022676"/>
    </source>
</evidence>
<dbReference type="EMBL" id="RIAR02000001">
    <property type="protein sequence ID" value="NSL89119.1"/>
    <property type="molecule type" value="Genomic_DNA"/>
</dbReference>
<dbReference type="GO" id="GO:0016763">
    <property type="term" value="F:pentosyltransferase activity"/>
    <property type="evidence" value="ECO:0007669"/>
    <property type="project" value="TreeGrafter"/>
</dbReference>
<evidence type="ECO:0000256" key="6">
    <source>
        <dbReference type="ARBA" id="ARBA00022989"/>
    </source>
</evidence>
<dbReference type="OrthoDB" id="9813729at2"/>
<dbReference type="PANTHER" id="PTHR33908:SF11">
    <property type="entry name" value="MEMBRANE PROTEIN"/>
    <property type="match status" value="1"/>
</dbReference>